<dbReference type="Proteomes" id="UP001327225">
    <property type="component" value="Chromosome"/>
</dbReference>
<keyword evidence="4" id="KW-0808">Transferase</keyword>
<evidence type="ECO:0000256" key="1">
    <source>
        <dbReference type="ARBA" id="ARBA00006464"/>
    </source>
</evidence>
<evidence type="ECO:0000256" key="2">
    <source>
        <dbReference type="SAM" id="Phobius"/>
    </source>
</evidence>
<dbReference type="RefSeq" id="WP_322936936.1">
    <property type="nucleotide sequence ID" value="NZ_CP141059.1"/>
</dbReference>
<feature type="transmembrane region" description="Helical" evidence="2">
    <location>
        <begin position="55"/>
        <end position="80"/>
    </location>
</feature>
<keyword evidence="5" id="KW-1185">Reference proteome</keyword>
<protein>
    <submittedName>
        <fullName evidence="4">Sugar transferase</fullName>
        <ecNumber evidence="4">2.7.8.-</ecNumber>
    </submittedName>
</protein>
<proteinExistence type="inferred from homology"/>
<gene>
    <name evidence="4" type="ORF">SHK19_16915</name>
</gene>
<keyword evidence="2" id="KW-0472">Membrane</keyword>
<evidence type="ECO:0000313" key="5">
    <source>
        <dbReference type="Proteomes" id="UP001327225"/>
    </source>
</evidence>
<dbReference type="EC" id="2.7.8.-" evidence="4"/>
<keyword evidence="2" id="KW-1133">Transmembrane helix</keyword>
<dbReference type="Pfam" id="PF02397">
    <property type="entry name" value="Bac_transf"/>
    <property type="match status" value="1"/>
</dbReference>
<feature type="domain" description="Bacterial sugar transferase" evidence="3">
    <location>
        <begin position="54"/>
        <end position="242"/>
    </location>
</feature>
<dbReference type="PANTHER" id="PTHR30576">
    <property type="entry name" value="COLANIC BIOSYNTHESIS UDP-GLUCOSE LIPID CARRIER TRANSFERASE"/>
    <property type="match status" value="1"/>
</dbReference>
<organism evidence="4 5">
    <name type="scientific">Nocardioides bizhenqiangii</name>
    <dbReference type="NCBI Taxonomy" id="3095076"/>
    <lineage>
        <taxon>Bacteria</taxon>
        <taxon>Bacillati</taxon>
        <taxon>Actinomycetota</taxon>
        <taxon>Actinomycetes</taxon>
        <taxon>Propionibacteriales</taxon>
        <taxon>Nocardioidaceae</taxon>
        <taxon>Nocardioides</taxon>
    </lineage>
</organism>
<evidence type="ECO:0000313" key="4">
    <source>
        <dbReference type="EMBL" id="WQQ25636.1"/>
    </source>
</evidence>
<keyword evidence="2" id="KW-0812">Transmembrane</keyword>
<dbReference type="PANTHER" id="PTHR30576:SF10">
    <property type="entry name" value="SLL5057 PROTEIN"/>
    <property type="match status" value="1"/>
</dbReference>
<accession>A0ABZ0ZPE6</accession>
<dbReference type="InterPro" id="IPR003362">
    <property type="entry name" value="Bact_transf"/>
</dbReference>
<name>A0ABZ0ZPE6_9ACTN</name>
<dbReference type="EMBL" id="CP141059">
    <property type="protein sequence ID" value="WQQ25636.1"/>
    <property type="molecule type" value="Genomic_DNA"/>
</dbReference>
<dbReference type="GO" id="GO:0016740">
    <property type="term" value="F:transferase activity"/>
    <property type="evidence" value="ECO:0007669"/>
    <property type="project" value="UniProtKB-KW"/>
</dbReference>
<comment type="similarity">
    <text evidence="1">Belongs to the bacterial sugar transferase family.</text>
</comment>
<evidence type="ECO:0000259" key="3">
    <source>
        <dbReference type="Pfam" id="PF02397"/>
    </source>
</evidence>
<sequence length="248" mass="26727">MAWGTLDHAIAACPITTTTDLVGTEVVRGGVVAADRAVTTTSATRAKRGSRVVKATLDAVLAALLLVWLSPLLLLLMLAVRLDSAGPAVFRQVRVGKDGRHFEVLKLRTMVDGAEDLKGSLLAANESDGGVLFKIRRDPRITRLGALLRRSSLDELPQLVNVLRGEMSLVGPRPALPDEVAVMDEEALRRFTVRPGMTGLWQVSGRSNLGWSEARAFDTYYADNWTVRGDLAILVRTAKAVVTAEGAC</sequence>
<reference evidence="5" key="1">
    <citation type="submission" date="2023-12" db="EMBL/GenBank/DDBJ databases">
        <title>Novel species in genus Nocardioides.</title>
        <authorList>
            <person name="Zhou H."/>
        </authorList>
    </citation>
    <scope>NUCLEOTIDE SEQUENCE [LARGE SCALE GENOMIC DNA]</scope>
    <source>
        <strain evidence="5">HM61</strain>
    </source>
</reference>